<dbReference type="Pfam" id="PF10996">
    <property type="entry name" value="Beta-Casp"/>
    <property type="match status" value="1"/>
</dbReference>
<feature type="domain" description="Beta-Casp" evidence="3">
    <location>
        <begin position="239"/>
        <end position="366"/>
    </location>
</feature>
<evidence type="ECO:0000259" key="3">
    <source>
        <dbReference type="SMART" id="SM01027"/>
    </source>
</evidence>
<dbReference type="SMART" id="SM00849">
    <property type="entry name" value="Lactamase_B"/>
    <property type="match status" value="1"/>
</dbReference>
<evidence type="ECO:0000256" key="1">
    <source>
        <dbReference type="ARBA" id="ARBA00022801"/>
    </source>
</evidence>
<accession>A0A1G1Z824</accession>
<dbReference type="PANTHER" id="PTHR11203">
    <property type="entry name" value="CLEAVAGE AND POLYADENYLATION SPECIFICITY FACTOR FAMILY MEMBER"/>
    <property type="match status" value="1"/>
</dbReference>
<dbReference type="SUPFAM" id="SSF56281">
    <property type="entry name" value="Metallo-hydrolase/oxidoreductase"/>
    <property type="match status" value="1"/>
</dbReference>
<evidence type="ECO:0000313" key="4">
    <source>
        <dbReference type="EMBL" id="OGY60778.1"/>
    </source>
</evidence>
<dbReference type="STRING" id="1797692.A3I33_02360"/>
<dbReference type="InterPro" id="IPR022712">
    <property type="entry name" value="Beta_Casp"/>
</dbReference>
<dbReference type="EMBL" id="MHJA01000023">
    <property type="protein sequence ID" value="OGY60778.1"/>
    <property type="molecule type" value="Genomic_DNA"/>
</dbReference>
<dbReference type="SMART" id="SM01027">
    <property type="entry name" value="Beta-Casp"/>
    <property type="match status" value="1"/>
</dbReference>
<dbReference type="InterPro" id="IPR001279">
    <property type="entry name" value="Metallo-B-lactamas"/>
</dbReference>
<reference evidence="4 5" key="1">
    <citation type="journal article" date="2016" name="Nat. Commun.">
        <title>Thousands of microbial genomes shed light on interconnected biogeochemical processes in an aquifer system.</title>
        <authorList>
            <person name="Anantharaman K."/>
            <person name="Brown C.T."/>
            <person name="Hug L.A."/>
            <person name="Sharon I."/>
            <person name="Castelle C.J."/>
            <person name="Probst A.J."/>
            <person name="Thomas B.C."/>
            <person name="Singh A."/>
            <person name="Wilkins M.J."/>
            <person name="Karaoz U."/>
            <person name="Brodie E.L."/>
            <person name="Williams K.H."/>
            <person name="Hubbard S.S."/>
            <person name="Banfield J.F."/>
        </authorList>
    </citation>
    <scope>NUCLEOTIDE SEQUENCE [LARGE SCALE GENOMIC DNA]</scope>
</reference>
<comment type="caution">
    <text evidence="4">The sequence shown here is derived from an EMBL/GenBank/DDBJ whole genome shotgun (WGS) entry which is preliminary data.</text>
</comment>
<dbReference type="GO" id="GO:0016787">
    <property type="term" value="F:hydrolase activity"/>
    <property type="evidence" value="ECO:0007669"/>
    <property type="project" value="UniProtKB-KW"/>
</dbReference>
<dbReference type="InterPro" id="IPR050698">
    <property type="entry name" value="MBL"/>
</dbReference>
<dbReference type="GO" id="GO:0004521">
    <property type="term" value="F:RNA endonuclease activity"/>
    <property type="evidence" value="ECO:0007669"/>
    <property type="project" value="TreeGrafter"/>
</dbReference>
<dbReference type="Gene3D" id="3.60.15.10">
    <property type="entry name" value="Ribonuclease Z/Hydroxyacylglutathione hydrolase-like"/>
    <property type="match status" value="1"/>
</dbReference>
<dbReference type="AlphaFoldDB" id="A0A1G1Z824"/>
<gene>
    <name evidence="4" type="ORF">A3I33_02360</name>
</gene>
<dbReference type="PANTHER" id="PTHR11203:SF37">
    <property type="entry name" value="INTEGRATOR COMPLEX SUBUNIT 11"/>
    <property type="match status" value="1"/>
</dbReference>
<name>A0A1G1Z824_9BACT</name>
<proteinExistence type="predicted"/>
<evidence type="ECO:0000313" key="5">
    <source>
        <dbReference type="Proteomes" id="UP000176544"/>
    </source>
</evidence>
<dbReference type="InterPro" id="IPR011108">
    <property type="entry name" value="RMMBL"/>
</dbReference>
<protein>
    <recommendedName>
        <fullName evidence="6">MBL fold hydrolase</fullName>
    </recommendedName>
</protein>
<dbReference type="InterPro" id="IPR036866">
    <property type="entry name" value="RibonucZ/Hydroxyglut_hydro"/>
</dbReference>
<dbReference type="Pfam" id="PF07521">
    <property type="entry name" value="RMMBL"/>
    <property type="match status" value="1"/>
</dbReference>
<feature type="domain" description="Metallo-beta-lactamase" evidence="2">
    <location>
        <begin position="13"/>
        <end position="223"/>
    </location>
</feature>
<evidence type="ECO:0008006" key="6">
    <source>
        <dbReference type="Google" id="ProtNLM"/>
    </source>
</evidence>
<dbReference type="Pfam" id="PF16661">
    <property type="entry name" value="Lactamase_B_6"/>
    <property type="match status" value="1"/>
</dbReference>
<sequence>MKLAFYGAAKMVSGSNFLLEDEGVRILVDCGLKQCPRYCEIENFGEFPYDPATIDAILITHAHVDHIGRVPRLYKHGFRGRILSTEPTKEFAYHMLTDSMRILSREADELEVDHMYEESDVKGVVSLWEGVRYHEKMDVSGLSVEFYDAGHILGSSFIVVTSKEGKKIVFSGDLGNSPAPLIHPLESPGQVDYAVLESTYGGRVHEDIDTRRGLLEDVVESTVKSGGVLMIPAFALERTQELLFELNELVENGRIPRTPVFIDSPLAIKLTEIYRKYSKNNKYFNKNAVDLGGADNIFDFSGLKLVLETKESKAIADTPAPKIIIAGAGMSNGGRIQHHEKRYLSDPKNTILFIGYQAQGSLGRSILEGATTVSIHGEDIPVKARVEAIGAYSAHADQPALIDWLRPTHRNLKKVFLVHGEEDQMEALAAKIRDDLAVETIIPSQGDEVIL</sequence>
<keyword evidence="1" id="KW-0378">Hydrolase</keyword>
<organism evidence="4 5">
    <name type="scientific">Candidatus Colwellbacteria bacterium RIFCSPLOWO2_02_FULL_45_11</name>
    <dbReference type="NCBI Taxonomy" id="1797692"/>
    <lineage>
        <taxon>Bacteria</taxon>
        <taxon>Candidatus Colwelliibacteriota</taxon>
    </lineage>
</organism>
<evidence type="ECO:0000259" key="2">
    <source>
        <dbReference type="SMART" id="SM00849"/>
    </source>
</evidence>
<dbReference type="Proteomes" id="UP000176544">
    <property type="component" value="Unassembled WGS sequence"/>
</dbReference>
<dbReference type="Gene3D" id="3.40.50.10890">
    <property type="match status" value="1"/>
</dbReference>
<dbReference type="CDD" id="cd16295">
    <property type="entry name" value="TTHA0252-CPSF-like_MBL-fold"/>
    <property type="match status" value="1"/>
</dbReference>